<dbReference type="STRING" id="1157490.EL26_06350"/>
<keyword evidence="15" id="KW-1185">Reference proteome</keyword>
<accession>A0A074LPM1</accession>
<evidence type="ECO:0000313" key="14">
    <source>
        <dbReference type="EMBL" id="KEO84081.1"/>
    </source>
</evidence>
<dbReference type="GO" id="GO:0004053">
    <property type="term" value="F:arginase activity"/>
    <property type="evidence" value="ECO:0007669"/>
    <property type="project" value="UniProtKB-UniRule"/>
</dbReference>
<keyword evidence="5 10" id="KW-0479">Metal-binding</keyword>
<feature type="binding site" evidence="10">
    <location>
        <position position="126"/>
    </location>
    <ligand>
        <name>Mn(2+)</name>
        <dbReference type="ChEBI" id="CHEBI:29035"/>
        <label>2</label>
    </ligand>
</feature>
<evidence type="ECO:0000256" key="5">
    <source>
        <dbReference type="ARBA" id="ARBA00022723"/>
    </source>
</evidence>
<dbReference type="InterPro" id="IPR014033">
    <property type="entry name" value="Arginase"/>
</dbReference>
<dbReference type="UniPathway" id="UPA00158">
    <property type="reaction ID" value="UER00270"/>
</dbReference>
<evidence type="ECO:0000256" key="12">
    <source>
        <dbReference type="RuleBase" id="RU003684"/>
    </source>
</evidence>
<keyword evidence="4 13" id="KW-0056">Arginine metabolism</keyword>
<feature type="binding site" evidence="10">
    <location>
        <position position="99"/>
    </location>
    <ligand>
        <name>Mn(2+)</name>
        <dbReference type="ChEBI" id="CHEBI:29035"/>
        <label>1</label>
    </ligand>
</feature>
<dbReference type="Pfam" id="PF00491">
    <property type="entry name" value="Arginase"/>
    <property type="match status" value="1"/>
</dbReference>
<dbReference type="CDD" id="cd09989">
    <property type="entry name" value="Arginase"/>
    <property type="match status" value="1"/>
</dbReference>
<evidence type="ECO:0000256" key="10">
    <source>
        <dbReference type="PIRSR" id="PIRSR036979-1"/>
    </source>
</evidence>
<dbReference type="GO" id="GO:0006525">
    <property type="term" value="P:arginine metabolic process"/>
    <property type="evidence" value="ECO:0007669"/>
    <property type="project" value="UniProtKB-KW"/>
</dbReference>
<evidence type="ECO:0000256" key="1">
    <source>
        <dbReference type="ARBA" id="ARBA00005098"/>
    </source>
</evidence>
<dbReference type="PANTHER" id="PTHR43782:SF3">
    <property type="entry name" value="ARGINASE"/>
    <property type="match status" value="1"/>
</dbReference>
<dbReference type="EMBL" id="JMIR01000006">
    <property type="protein sequence ID" value="KEO84081.1"/>
    <property type="molecule type" value="Genomic_DNA"/>
</dbReference>
<protein>
    <recommendedName>
        <fullName evidence="3 9">Arginase</fullName>
        <ecNumber evidence="2 9">3.5.3.1</ecNumber>
    </recommendedName>
</protein>
<dbReference type="PRINTS" id="PR00116">
    <property type="entry name" value="ARGINASE"/>
</dbReference>
<organism evidence="14 15">
    <name type="scientific">Tumebacillus flagellatus</name>
    <dbReference type="NCBI Taxonomy" id="1157490"/>
    <lineage>
        <taxon>Bacteria</taxon>
        <taxon>Bacillati</taxon>
        <taxon>Bacillota</taxon>
        <taxon>Bacilli</taxon>
        <taxon>Bacillales</taxon>
        <taxon>Alicyclobacillaceae</taxon>
        <taxon>Tumebacillus</taxon>
    </lineage>
</organism>
<dbReference type="InterPro" id="IPR006035">
    <property type="entry name" value="Ureohydrolase"/>
</dbReference>
<evidence type="ECO:0000256" key="13">
    <source>
        <dbReference type="RuleBase" id="RU361159"/>
    </source>
</evidence>
<gene>
    <name evidence="14" type="ORF">EL26_06350</name>
</gene>
<dbReference type="InterPro" id="IPR023696">
    <property type="entry name" value="Ureohydrolase_dom_sf"/>
</dbReference>
<evidence type="ECO:0000256" key="6">
    <source>
        <dbReference type="ARBA" id="ARBA00022801"/>
    </source>
</evidence>
<dbReference type="GO" id="GO:0005737">
    <property type="term" value="C:cytoplasm"/>
    <property type="evidence" value="ECO:0007669"/>
    <property type="project" value="TreeGrafter"/>
</dbReference>
<dbReference type="EC" id="3.5.3.1" evidence="2 9"/>
<evidence type="ECO:0000313" key="15">
    <source>
        <dbReference type="Proteomes" id="UP000027931"/>
    </source>
</evidence>
<dbReference type="Proteomes" id="UP000027931">
    <property type="component" value="Unassembled WGS sequence"/>
</dbReference>
<feature type="binding site" evidence="10">
    <location>
        <position position="122"/>
    </location>
    <ligand>
        <name>Mn(2+)</name>
        <dbReference type="ChEBI" id="CHEBI:29035"/>
        <label>1</label>
    </ligand>
</feature>
<proteinExistence type="inferred from homology"/>
<dbReference type="GO" id="GO:0030145">
    <property type="term" value="F:manganese ion binding"/>
    <property type="evidence" value="ECO:0007669"/>
    <property type="project" value="TreeGrafter"/>
</dbReference>
<comment type="caution">
    <text evidence="14">The sequence shown here is derived from an EMBL/GenBank/DDBJ whole genome shotgun (WGS) entry which is preliminary data.</text>
</comment>
<dbReference type="FunFam" id="3.40.800.10:FF:000005">
    <property type="entry name" value="Arginase"/>
    <property type="match status" value="1"/>
</dbReference>
<evidence type="ECO:0000256" key="3">
    <source>
        <dbReference type="ARBA" id="ARBA00018123"/>
    </source>
</evidence>
<name>A0A074LPM1_9BACL</name>
<feature type="binding site" evidence="10">
    <location>
        <position position="226"/>
    </location>
    <ligand>
        <name>Mn(2+)</name>
        <dbReference type="ChEBI" id="CHEBI:29035"/>
        <label>1</label>
    </ligand>
</feature>
<comment type="pathway">
    <text evidence="1">Nitrogen metabolism; urea cycle; L-ornithine and urea from L-arginine: step 1/1.</text>
</comment>
<dbReference type="PIRSF" id="PIRSF036979">
    <property type="entry name" value="Arginase"/>
    <property type="match status" value="1"/>
</dbReference>
<feature type="binding site" evidence="10">
    <location>
        <position position="124"/>
    </location>
    <ligand>
        <name>Mn(2+)</name>
        <dbReference type="ChEBI" id="CHEBI:29035"/>
        <label>2</label>
    </ligand>
</feature>
<evidence type="ECO:0000256" key="9">
    <source>
        <dbReference type="NCBIfam" id="TIGR01229"/>
    </source>
</evidence>
<comment type="cofactor">
    <cofactor evidence="10 13">
        <name>Mn(2+)</name>
        <dbReference type="ChEBI" id="CHEBI:29035"/>
    </cofactor>
    <text evidence="10 13">Binds 2 manganese ions per subunit.</text>
</comment>
<dbReference type="RefSeq" id="WP_038085679.1">
    <property type="nucleotide sequence ID" value="NZ_JMIR01000006.1"/>
</dbReference>
<reference evidence="14 15" key="1">
    <citation type="journal article" date="2013" name="Int. J. Syst. Evol. Microbiol.">
        <title>Tumebacillus flagellatus sp. nov., an alpha-amylase/pullulanase-producing bacterium isolated from cassava wastewater.</title>
        <authorList>
            <person name="Wang Q."/>
            <person name="Xie N."/>
            <person name="Qin Y."/>
            <person name="Shen N."/>
            <person name="Zhu J."/>
            <person name="Mi H."/>
            <person name="Huang R."/>
        </authorList>
    </citation>
    <scope>NUCLEOTIDE SEQUENCE [LARGE SCALE GENOMIC DNA]</scope>
    <source>
        <strain evidence="14 15">GST4</strain>
    </source>
</reference>
<dbReference type="Gene3D" id="3.40.800.10">
    <property type="entry name" value="Ureohydrolase domain"/>
    <property type="match status" value="1"/>
</dbReference>
<evidence type="ECO:0000256" key="8">
    <source>
        <dbReference type="ARBA" id="ARBA00047391"/>
    </source>
</evidence>
<dbReference type="InterPro" id="IPR020855">
    <property type="entry name" value="Ureohydrolase_Mn_BS"/>
</dbReference>
<sequence length="299" mass="32205">MKKTISVIGVPMDLGQGRRGVDMGPASIRYAGLKERVQRLGYTVLDQGNVHVPQAESHEVENQKLKYLPEVTRVSEDLASKVANVLEQDHFPIILGGDHSIAIGSIAGITQKYKKLGVIWFDAHADFNTENTTPSGNIHGMPLACCLGVGHETLVNVAGFAPKIQPENVVIVGARSVDPEERNLLKKHGIKVFDMHEVDKLGIHKVMEEAIAVAGNGTDGIHLSLDLDSIDPDMAPGVGTPVLGGITYREGHFAMELLYQSGKVVSCDVVEVNPILDEHNKTARTAVDLVCSLLGEAVM</sequence>
<dbReference type="GO" id="GO:0000050">
    <property type="term" value="P:urea cycle"/>
    <property type="evidence" value="ECO:0007669"/>
    <property type="project" value="UniProtKB-UniPathway"/>
</dbReference>
<comment type="catalytic activity">
    <reaction evidence="8 13">
        <text>L-arginine + H2O = urea + L-ornithine</text>
        <dbReference type="Rhea" id="RHEA:20569"/>
        <dbReference type="ChEBI" id="CHEBI:15377"/>
        <dbReference type="ChEBI" id="CHEBI:16199"/>
        <dbReference type="ChEBI" id="CHEBI:32682"/>
        <dbReference type="ChEBI" id="CHEBI:46911"/>
        <dbReference type="EC" id="3.5.3.1"/>
    </reaction>
</comment>
<evidence type="ECO:0000256" key="2">
    <source>
        <dbReference type="ARBA" id="ARBA00012168"/>
    </source>
</evidence>
<comment type="similarity">
    <text evidence="11 12">Belongs to the arginase family.</text>
</comment>
<evidence type="ECO:0000256" key="11">
    <source>
        <dbReference type="PROSITE-ProRule" id="PRU00742"/>
    </source>
</evidence>
<dbReference type="PROSITE" id="PS51409">
    <property type="entry name" value="ARGINASE_2"/>
    <property type="match status" value="1"/>
</dbReference>
<evidence type="ECO:0000256" key="4">
    <source>
        <dbReference type="ARBA" id="ARBA00022503"/>
    </source>
</evidence>
<dbReference type="PANTHER" id="PTHR43782">
    <property type="entry name" value="ARGINASE"/>
    <property type="match status" value="1"/>
</dbReference>
<dbReference type="OrthoDB" id="9789727at2"/>
<evidence type="ECO:0000256" key="7">
    <source>
        <dbReference type="ARBA" id="ARBA00023211"/>
    </source>
</evidence>
<keyword evidence="6 12" id="KW-0378">Hydrolase</keyword>
<dbReference type="eggNOG" id="COG0010">
    <property type="taxonomic scope" value="Bacteria"/>
</dbReference>
<feature type="binding site" evidence="10">
    <location>
        <position position="228"/>
    </location>
    <ligand>
        <name>Mn(2+)</name>
        <dbReference type="ChEBI" id="CHEBI:29035"/>
        <label>1</label>
    </ligand>
</feature>
<dbReference type="SUPFAM" id="SSF52768">
    <property type="entry name" value="Arginase/deacetylase"/>
    <property type="match status" value="1"/>
</dbReference>
<dbReference type="AlphaFoldDB" id="A0A074LPM1"/>
<dbReference type="PROSITE" id="PS01053">
    <property type="entry name" value="ARGINASE_1"/>
    <property type="match status" value="1"/>
</dbReference>
<dbReference type="NCBIfam" id="TIGR01229">
    <property type="entry name" value="rocF_arginase"/>
    <property type="match status" value="1"/>
</dbReference>
<keyword evidence="7 10" id="KW-0464">Manganese</keyword>